<feature type="domain" description="GGDEF" evidence="4">
    <location>
        <begin position="234"/>
        <end position="362"/>
    </location>
</feature>
<dbReference type="CDD" id="cd01949">
    <property type="entry name" value="GGDEF"/>
    <property type="match status" value="1"/>
</dbReference>
<evidence type="ECO:0000256" key="3">
    <source>
        <dbReference type="ARBA" id="ARBA00034247"/>
    </source>
</evidence>
<evidence type="ECO:0000313" key="5">
    <source>
        <dbReference type="EMBL" id="CAA9320310.1"/>
    </source>
</evidence>
<dbReference type="PANTHER" id="PTHR45138">
    <property type="entry name" value="REGULATORY COMPONENTS OF SENSORY TRANSDUCTION SYSTEM"/>
    <property type="match status" value="1"/>
</dbReference>
<dbReference type="InterPro" id="IPR050469">
    <property type="entry name" value="Diguanylate_Cyclase"/>
</dbReference>
<dbReference type="PROSITE" id="PS50887">
    <property type="entry name" value="GGDEF"/>
    <property type="match status" value="1"/>
</dbReference>
<dbReference type="AlphaFoldDB" id="A0A6J4L0B4"/>
<dbReference type="PANTHER" id="PTHR45138:SF9">
    <property type="entry name" value="DIGUANYLATE CYCLASE DGCM-RELATED"/>
    <property type="match status" value="1"/>
</dbReference>
<dbReference type="InterPro" id="IPR029787">
    <property type="entry name" value="Nucleotide_cyclase"/>
</dbReference>
<accession>A0A6J4L0B4</accession>
<dbReference type="NCBIfam" id="TIGR00254">
    <property type="entry name" value="GGDEF"/>
    <property type="match status" value="1"/>
</dbReference>
<sequence>MSSQPAATEPTDESARQATLDRYAVLDTPPEQAFDDIVRLALTICAVPAAAIALIDRDRVWLKAGTGVDGSEWPREYSMSDAVLRARRLVVVDDVAAALEPSAPALGVTLDGRPLRFYAGAPLIGPEGHVFGVVCVADVSARTLDARQRDGLEVLARQTVHLLELRRYAMEQRTLLRERQAEVERAGRAHAELEVRHEQLLASARRDELTGLLNRAGLAQLLEDPAQMRRLENAGYCLLLLDIDHFKQVNDRHGHLLGDRALRLVADAVHACVREGDLAVRYGGEEFLVVLPNAGLANAAEIAHRIREQVEQVVLPFSLTVSAGIAAGDAALDRPEQVFDRADQALYRAKAGGRNRVVVDDTPRM</sequence>
<organism evidence="5">
    <name type="scientific">uncultured Lysobacter sp</name>
    <dbReference type="NCBI Taxonomy" id="271060"/>
    <lineage>
        <taxon>Bacteria</taxon>
        <taxon>Pseudomonadati</taxon>
        <taxon>Pseudomonadota</taxon>
        <taxon>Gammaproteobacteria</taxon>
        <taxon>Lysobacterales</taxon>
        <taxon>Lysobacteraceae</taxon>
        <taxon>Lysobacter</taxon>
        <taxon>environmental samples</taxon>
    </lineage>
</organism>
<name>A0A6J4L0B4_9GAMM</name>
<dbReference type="GO" id="GO:0052621">
    <property type="term" value="F:diguanylate cyclase activity"/>
    <property type="evidence" value="ECO:0007669"/>
    <property type="project" value="UniProtKB-EC"/>
</dbReference>
<dbReference type="EMBL" id="CADCUA010000318">
    <property type="protein sequence ID" value="CAA9320310.1"/>
    <property type="molecule type" value="Genomic_DNA"/>
</dbReference>
<dbReference type="InterPro" id="IPR000160">
    <property type="entry name" value="GGDEF_dom"/>
</dbReference>
<dbReference type="SMART" id="SM00267">
    <property type="entry name" value="GGDEF"/>
    <property type="match status" value="1"/>
</dbReference>
<dbReference type="FunFam" id="3.30.70.270:FF:000001">
    <property type="entry name" value="Diguanylate cyclase domain protein"/>
    <property type="match status" value="1"/>
</dbReference>
<dbReference type="InterPro" id="IPR043128">
    <property type="entry name" value="Rev_trsase/Diguanyl_cyclase"/>
</dbReference>
<dbReference type="SMART" id="SM00065">
    <property type="entry name" value="GAF"/>
    <property type="match status" value="1"/>
</dbReference>
<dbReference type="EC" id="2.7.7.65" evidence="2"/>
<dbReference type="SUPFAM" id="SSF55781">
    <property type="entry name" value="GAF domain-like"/>
    <property type="match status" value="1"/>
</dbReference>
<dbReference type="InterPro" id="IPR003018">
    <property type="entry name" value="GAF"/>
</dbReference>
<proteinExistence type="predicted"/>
<evidence type="ECO:0000256" key="2">
    <source>
        <dbReference type="ARBA" id="ARBA00012528"/>
    </source>
</evidence>
<gene>
    <name evidence="5" type="ORF">AVDCRST_MAG71-1231</name>
</gene>
<dbReference type="Gene3D" id="3.30.70.270">
    <property type="match status" value="1"/>
</dbReference>
<dbReference type="Gene3D" id="3.30.450.40">
    <property type="match status" value="1"/>
</dbReference>
<protein>
    <recommendedName>
        <fullName evidence="2">diguanylate cyclase</fullName>
        <ecNumber evidence="2">2.7.7.65</ecNumber>
    </recommendedName>
</protein>
<dbReference type="InterPro" id="IPR029016">
    <property type="entry name" value="GAF-like_dom_sf"/>
</dbReference>
<comment type="catalytic activity">
    <reaction evidence="3">
        <text>2 GTP = 3',3'-c-di-GMP + 2 diphosphate</text>
        <dbReference type="Rhea" id="RHEA:24898"/>
        <dbReference type="ChEBI" id="CHEBI:33019"/>
        <dbReference type="ChEBI" id="CHEBI:37565"/>
        <dbReference type="ChEBI" id="CHEBI:58805"/>
        <dbReference type="EC" id="2.7.7.65"/>
    </reaction>
</comment>
<dbReference type="SUPFAM" id="SSF55073">
    <property type="entry name" value="Nucleotide cyclase"/>
    <property type="match status" value="1"/>
</dbReference>
<dbReference type="Pfam" id="PF00990">
    <property type="entry name" value="GGDEF"/>
    <property type="match status" value="1"/>
</dbReference>
<comment type="cofactor">
    <cofactor evidence="1">
        <name>Mg(2+)</name>
        <dbReference type="ChEBI" id="CHEBI:18420"/>
    </cofactor>
</comment>
<reference evidence="5" key="1">
    <citation type="submission" date="2020-02" db="EMBL/GenBank/DDBJ databases">
        <authorList>
            <person name="Meier V. D."/>
        </authorList>
    </citation>
    <scope>NUCLEOTIDE SEQUENCE</scope>
    <source>
        <strain evidence="5">AVDCRST_MAG71</strain>
    </source>
</reference>
<dbReference type="Pfam" id="PF01590">
    <property type="entry name" value="GAF"/>
    <property type="match status" value="1"/>
</dbReference>
<evidence type="ECO:0000256" key="1">
    <source>
        <dbReference type="ARBA" id="ARBA00001946"/>
    </source>
</evidence>
<evidence type="ECO:0000259" key="4">
    <source>
        <dbReference type="PROSITE" id="PS50887"/>
    </source>
</evidence>